<organism evidence="1">
    <name type="scientific">marine sediment metagenome</name>
    <dbReference type="NCBI Taxonomy" id="412755"/>
    <lineage>
        <taxon>unclassified sequences</taxon>
        <taxon>metagenomes</taxon>
        <taxon>ecological metagenomes</taxon>
    </lineage>
</organism>
<dbReference type="AlphaFoldDB" id="A0A0F9ACA9"/>
<dbReference type="Gene3D" id="3.90.320.10">
    <property type="match status" value="1"/>
</dbReference>
<sequence>NAQVTGMLKQEDWPGFKMQLETLIGQLKQEGFFNQEHQVYNERDLVHLGELLRPDRVELDGQNNAYLLDYKTGAPQQSHRNQINKYAQALTAAGMTIVKKILVYVNEKQTIHPV</sequence>
<comment type="caution">
    <text evidence="1">The sequence shown here is derived from an EMBL/GenBank/DDBJ whole genome shotgun (WGS) entry which is preliminary data.</text>
</comment>
<dbReference type="InterPro" id="IPR011604">
    <property type="entry name" value="PDDEXK-like_dom_sf"/>
</dbReference>
<reference evidence="1" key="1">
    <citation type="journal article" date="2015" name="Nature">
        <title>Complex archaea that bridge the gap between prokaryotes and eukaryotes.</title>
        <authorList>
            <person name="Spang A."/>
            <person name="Saw J.H."/>
            <person name="Jorgensen S.L."/>
            <person name="Zaremba-Niedzwiedzka K."/>
            <person name="Martijn J."/>
            <person name="Lind A.E."/>
            <person name="van Eijk R."/>
            <person name="Schleper C."/>
            <person name="Guy L."/>
            <person name="Ettema T.J."/>
        </authorList>
    </citation>
    <scope>NUCLEOTIDE SEQUENCE</scope>
</reference>
<proteinExistence type="predicted"/>
<feature type="non-terminal residue" evidence="1">
    <location>
        <position position="1"/>
    </location>
</feature>
<accession>A0A0F9ACA9</accession>
<evidence type="ECO:0000313" key="1">
    <source>
        <dbReference type="EMBL" id="KKK76134.1"/>
    </source>
</evidence>
<protein>
    <submittedName>
        <fullName evidence="1">Uncharacterized protein</fullName>
    </submittedName>
</protein>
<dbReference type="EMBL" id="LAZR01055542">
    <property type="protein sequence ID" value="KKK76134.1"/>
    <property type="molecule type" value="Genomic_DNA"/>
</dbReference>
<gene>
    <name evidence="1" type="ORF">LCGC14_2866750</name>
</gene>
<name>A0A0F9ACA9_9ZZZZ</name>